<dbReference type="InterPro" id="IPR029057">
    <property type="entry name" value="PRTase-like"/>
</dbReference>
<proteinExistence type="predicted"/>
<evidence type="ECO:0000313" key="3">
    <source>
        <dbReference type="Proteomes" id="UP001197247"/>
    </source>
</evidence>
<reference evidence="2 3" key="1">
    <citation type="submission" date="2021-05" db="EMBL/GenBank/DDBJ databases">
        <title>Kineosporia and Streptomyces sp. nov. two new marine actinobacteria isolated from Coral.</title>
        <authorList>
            <person name="Buangrab K."/>
            <person name="Sutthacheep M."/>
            <person name="Yeemin T."/>
            <person name="Harunari E."/>
            <person name="Igarashi Y."/>
            <person name="Kanchanasin P."/>
            <person name="Tanasupawat S."/>
            <person name="Phongsopitanun W."/>
        </authorList>
    </citation>
    <scope>NUCLEOTIDE SEQUENCE [LARGE SCALE GENOMIC DNA]</scope>
    <source>
        <strain evidence="2 3">J2-2</strain>
    </source>
</reference>
<evidence type="ECO:0000259" key="1">
    <source>
        <dbReference type="Pfam" id="PF00156"/>
    </source>
</evidence>
<dbReference type="Gene3D" id="3.30.1310.20">
    <property type="entry name" value="PRTase-like"/>
    <property type="match status" value="1"/>
</dbReference>
<dbReference type="Proteomes" id="UP001197247">
    <property type="component" value="Unassembled WGS sequence"/>
</dbReference>
<protein>
    <recommendedName>
        <fullName evidence="1">Phosphoribosyltransferase domain-containing protein</fullName>
    </recommendedName>
</protein>
<comment type="caution">
    <text evidence="2">The sequence shown here is derived from an EMBL/GenBank/DDBJ whole genome shotgun (WGS) entry which is preliminary data.</text>
</comment>
<sequence length="214" mass="22795">MFADRHDAGRRLGQHLVDRLGFLVPAVRRPLVLALPRGGVPVGVPVAVALNGDLDIVIARKIAAPGQPEYGIGALAEDGPPVFDGRALEALGLSEADLSGAVEHERAEVGRRMLRYRAGRAAPEAHGRIVVVVDDGLATGVTARATLRWLHGHEPAYLVLAAPVCSRQAHDALAGDADVLACLRIPDEFRAVGDWYQDFRQLTDDDVTGLLTAT</sequence>
<evidence type="ECO:0000313" key="2">
    <source>
        <dbReference type="EMBL" id="MBT0770787.1"/>
    </source>
</evidence>
<dbReference type="RefSeq" id="WP_214157087.1">
    <property type="nucleotide sequence ID" value="NZ_JAHBAY010000007.1"/>
</dbReference>
<dbReference type="SUPFAM" id="SSF53271">
    <property type="entry name" value="PRTase-like"/>
    <property type="match status" value="1"/>
</dbReference>
<organism evidence="2 3">
    <name type="scientific">Kineosporia corallincola</name>
    <dbReference type="NCBI Taxonomy" id="2835133"/>
    <lineage>
        <taxon>Bacteria</taxon>
        <taxon>Bacillati</taxon>
        <taxon>Actinomycetota</taxon>
        <taxon>Actinomycetes</taxon>
        <taxon>Kineosporiales</taxon>
        <taxon>Kineosporiaceae</taxon>
        <taxon>Kineosporia</taxon>
    </lineage>
</organism>
<accession>A0ABS5TI78</accession>
<feature type="domain" description="Phosphoribosyltransferase" evidence="1">
    <location>
        <begin position="30"/>
        <end position="186"/>
    </location>
</feature>
<dbReference type="Pfam" id="PF00156">
    <property type="entry name" value="Pribosyltran"/>
    <property type="match status" value="1"/>
</dbReference>
<keyword evidence="3" id="KW-1185">Reference proteome</keyword>
<dbReference type="EMBL" id="JAHBAY010000007">
    <property type="protein sequence ID" value="MBT0770787.1"/>
    <property type="molecule type" value="Genomic_DNA"/>
</dbReference>
<dbReference type="InterPro" id="IPR000836">
    <property type="entry name" value="PRTase_dom"/>
</dbReference>
<dbReference type="Gene3D" id="3.40.50.2020">
    <property type="match status" value="1"/>
</dbReference>
<name>A0ABS5TI78_9ACTN</name>
<gene>
    <name evidence="2" type="ORF">KIH74_17725</name>
</gene>
<dbReference type="CDD" id="cd06223">
    <property type="entry name" value="PRTases_typeI"/>
    <property type="match status" value="1"/>
</dbReference>